<protein>
    <recommendedName>
        <fullName evidence="13">Photosystem II 10 kDa polypeptide, chloroplastic</fullName>
    </recommendedName>
</protein>
<keyword evidence="5" id="KW-0934">Plastid</keyword>
<dbReference type="EMBL" id="BEGY01000015">
    <property type="protein sequence ID" value="GAX76161.1"/>
    <property type="molecule type" value="Genomic_DNA"/>
</dbReference>
<evidence type="ECO:0000256" key="3">
    <source>
        <dbReference type="ARBA" id="ARBA00022528"/>
    </source>
</evidence>
<evidence type="ECO:0008006" key="13">
    <source>
        <dbReference type="Google" id="ProtNLM"/>
    </source>
</evidence>
<evidence type="ECO:0000256" key="7">
    <source>
        <dbReference type="ARBA" id="ARBA00023078"/>
    </source>
</evidence>
<evidence type="ECO:0000313" key="11">
    <source>
        <dbReference type="EMBL" id="GAX76161.1"/>
    </source>
</evidence>
<keyword evidence="9" id="KW-0604">Photosystem II</keyword>
<evidence type="ECO:0000256" key="4">
    <source>
        <dbReference type="ARBA" id="ARBA00022531"/>
    </source>
</evidence>
<evidence type="ECO:0000256" key="6">
    <source>
        <dbReference type="ARBA" id="ARBA00022946"/>
    </source>
</evidence>
<dbReference type="STRING" id="1157962.A0A250WZA5"/>
<evidence type="ECO:0000256" key="1">
    <source>
        <dbReference type="ARBA" id="ARBA00004334"/>
    </source>
</evidence>
<dbReference type="AlphaFoldDB" id="A0A250WZA5"/>
<feature type="region of interest" description="Disordered" evidence="10">
    <location>
        <begin position="1"/>
        <end position="24"/>
    </location>
</feature>
<evidence type="ECO:0000256" key="5">
    <source>
        <dbReference type="ARBA" id="ARBA00022640"/>
    </source>
</evidence>
<dbReference type="OrthoDB" id="496093at2759"/>
<dbReference type="GO" id="GO:0009654">
    <property type="term" value="C:photosystem II oxygen evolving complex"/>
    <property type="evidence" value="ECO:0007669"/>
    <property type="project" value="InterPro"/>
</dbReference>
<keyword evidence="6" id="KW-0809">Transit peptide</keyword>
<evidence type="ECO:0000256" key="10">
    <source>
        <dbReference type="SAM" id="MobiDB-lite"/>
    </source>
</evidence>
<feature type="compositionally biased region" description="Low complexity" evidence="10">
    <location>
        <begin position="1"/>
        <end position="21"/>
    </location>
</feature>
<reference evidence="11 12" key="1">
    <citation type="submission" date="2017-08" db="EMBL/GenBank/DDBJ databases">
        <title>Acidophilic green algal genome provides insights into adaptation to an acidic environment.</title>
        <authorList>
            <person name="Hirooka S."/>
            <person name="Hirose Y."/>
            <person name="Kanesaki Y."/>
            <person name="Higuchi S."/>
            <person name="Fujiwara T."/>
            <person name="Onuma R."/>
            <person name="Era A."/>
            <person name="Ohbayashi R."/>
            <person name="Uzuka A."/>
            <person name="Nozaki H."/>
            <person name="Yoshikawa H."/>
            <person name="Miyagishima S.Y."/>
        </authorList>
    </citation>
    <scope>NUCLEOTIDE SEQUENCE [LARGE SCALE GENOMIC DNA]</scope>
    <source>
        <strain evidence="11 12">NIES-2499</strain>
    </source>
</reference>
<keyword evidence="4" id="KW-0602">Photosynthesis</keyword>
<keyword evidence="12" id="KW-1185">Reference proteome</keyword>
<dbReference type="GO" id="GO:0009535">
    <property type="term" value="C:chloroplast thylakoid membrane"/>
    <property type="evidence" value="ECO:0007669"/>
    <property type="project" value="UniProtKB-SubCell"/>
</dbReference>
<keyword evidence="8" id="KW-0472">Membrane</keyword>
<dbReference type="InterPro" id="IPR006814">
    <property type="entry name" value="PSII_PsbR"/>
</dbReference>
<sequence length="141" mass="15281">MSVISQKSISSRISLPSRSSRTNVCRPVASSGKIDIKKQGLESIEDPTIQNNLKGRSRFMKSKTWTDSQGRKGKGYGVYRFEDKYGANVDGYSPIYTPDQWSDSGDSYKLGTKGLIAWAGLVVVLLGVGVTLVISTSAIGQ</sequence>
<evidence type="ECO:0000256" key="2">
    <source>
        <dbReference type="ARBA" id="ARBA00006659"/>
    </source>
</evidence>
<evidence type="ECO:0000256" key="8">
    <source>
        <dbReference type="ARBA" id="ARBA00023136"/>
    </source>
</evidence>
<comment type="caution">
    <text evidence="11">The sequence shown here is derived from an EMBL/GenBank/DDBJ whole genome shotgun (WGS) entry which is preliminary data.</text>
</comment>
<proteinExistence type="inferred from homology"/>
<comment type="subcellular location">
    <subcellularLocation>
        <location evidence="1">Plastid</location>
        <location evidence="1">Chloroplast thylakoid membrane</location>
    </subcellularLocation>
</comment>
<dbReference type="Pfam" id="PF04725">
    <property type="entry name" value="PsbR"/>
    <property type="match status" value="1"/>
</dbReference>
<accession>A0A250WZA5</accession>
<comment type="similarity">
    <text evidence="2">Belongs to the psbR family.</text>
</comment>
<dbReference type="PANTHER" id="PTHR34369:SF7">
    <property type="entry name" value="PHOTOSYSTEM II 10 KDA POLYPEPTIDE, CHLOROPLASTIC"/>
    <property type="match status" value="1"/>
</dbReference>
<evidence type="ECO:0000313" key="12">
    <source>
        <dbReference type="Proteomes" id="UP000232323"/>
    </source>
</evidence>
<keyword evidence="3" id="KW-0150">Chloroplast</keyword>
<keyword evidence="7" id="KW-0793">Thylakoid</keyword>
<evidence type="ECO:0000256" key="9">
    <source>
        <dbReference type="ARBA" id="ARBA00023276"/>
    </source>
</evidence>
<gene>
    <name evidence="11" type="ORF">CEUSTIGMA_g3605.t1</name>
</gene>
<organism evidence="11 12">
    <name type="scientific">Chlamydomonas eustigma</name>
    <dbReference type="NCBI Taxonomy" id="1157962"/>
    <lineage>
        <taxon>Eukaryota</taxon>
        <taxon>Viridiplantae</taxon>
        <taxon>Chlorophyta</taxon>
        <taxon>core chlorophytes</taxon>
        <taxon>Chlorophyceae</taxon>
        <taxon>CS clade</taxon>
        <taxon>Chlamydomonadales</taxon>
        <taxon>Chlamydomonadaceae</taxon>
        <taxon>Chlamydomonas</taxon>
    </lineage>
</organism>
<dbReference type="Proteomes" id="UP000232323">
    <property type="component" value="Unassembled WGS sequence"/>
</dbReference>
<name>A0A250WZA5_9CHLO</name>
<dbReference type="PANTHER" id="PTHR34369">
    <property type="entry name" value="PHOTOSYSTEM II 10 KDA POLYPEPTIDE, CHLOROPLASTIC"/>
    <property type="match status" value="1"/>
</dbReference>
<dbReference type="GO" id="GO:0015979">
    <property type="term" value="P:photosynthesis"/>
    <property type="evidence" value="ECO:0007669"/>
    <property type="project" value="UniProtKB-KW"/>
</dbReference>